<organism evidence="2 3">
    <name type="scientific">Moorena producens (strain JHB)</name>
    <dbReference type="NCBI Taxonomy" id="1454205"/>
    <lineage>
        <taxon>Bacteria</taxon>
        <taxon>Bacillati</taxon>
        <taxon>Cyanobacteriota</taxon>
        <taxon>Cyanophyceae</taxon>
        <taxon>Coleofasciculales</taxon>
        <taxon>Coleofasciculaceae</taxon>
        <taxon>Moorena</taxon>
    </lineage>
</organism>
<feature type="transmembrane region" description="Helical" evidence="1">
    <location>
        <begin position="109"/>
        <end position="129"/>
    </location>
</feature>
<evidence type="ECO:0008006" key="4">
    <source>
        <dbReference type="Google" id="ProtNLM"/>
    </source>
</evidence>
<dbReference type="AlphaFoldDB" id="A0A1D9FWL7"/>
<feature type="transmembrane region" description="Helical" evidence="1">
    <location>
        <begin position="39"/>
        <end position="59"/>
    </location>
</feature>
<feature type="transmembrane region" description="Helical" evidence="1">
    <location>
        <begin position="149"/>
        <end position="169"/>
    </location>
</feature>
<evidence type="ECO:0000313" key="2">
    <source>
        <dbReference type="EMBL" id="AOY79705.1"/>
    </source>
</evidence>
<protein>
    <recommendedName>
        <fullName evidence="4">FHA domain-containing protein</fullName>
    </recommendedName>
</protein>
<sequence>MRIYLYIIAGITSALIGWNLGQFAITNLGLSRLIPEETVLFPCIAISLAVGMVINEIFISNPTRFKLNLRIAKIPILIAAALGIIIGLISGLIYQILLLSPIPGIIIRLLSWLLIGSSVGLAEGLTWWWRSVEAGDSKRFQQRLKTSMIAASGAALVAALLFESIRPLLSEIENRGFEDPLGFSILGLVLGLVFSITNSPSYMAALRAGGGFEYRGDNYEDIEPGVINVNNPFPKIDNPLLKFVSKSKAYEIEEGLSIQLPATGTIRIGSAVKQTNHKGGSDIYLPGLPLHVADIVVMQRQAILSPNPQHFHTIEINGKPLKNRDDIILKHNHVLTFNSLYPGGKNEEKIYRFVYYNRFFDPQA</sequence>
<dbReference type="EMBL" id="CP017708">
    <property type="protein sequence ID" value="AOY79705.1"/>
    <property type="molecule type" value="Genomic_DNA"/>
</dbReference>
<proteinExistence type="predicted"/>
<dbReference type="Proteomes" id="UP000176944">
    <property type="component" value="Chromosome"/>
</dbReference>
<evidence type="ECO:0000313" key="3">
    <source>
        <dbReference type="Proteomes" id="UP000176944"/>
    </source>
</evidence>
<feature type="transmembrane region" description="Helical" evidence="1">
    <location>
        <begin position="71"/>
        <end position="97"/>
    </location>
</feature>
<feature type="transmembrane region" description="Helical" evidence="1">
    <location>
        <begin position="181"/>
        <end position="197"/>
    </location>
</feature>
<evidence type="ECO:0000256" key="1">
    <source>
        <dbReference type="SAM" id="Phobius"/>
    </source>
</evidence>
<name>A0A1D9FWL7_MOOP1</name>
<keyword evidence="1" id="KW-0812">Transmembrane</keyword>
<keyword evidence="1" id="KW-1133">Transmembrane helix</keyword>
<accession>A0A1D9FWL7</accession>
<reference evidence="3" key="1">
    <citation type="submission" date="2016-10" db="EMBL/GenBank/DDBJ databases">
        <title>Comparative genomics uncovers the prolific and rare metabolic potential of the cyanobacterial genus Moorea.</title>
        <authorList>
            <person name="Leao T."/>
            <person name="Castelao G."/>
            <person name="Korobeynikov A."/>
            <person name="Monroe E.A."/>
            <person name="Podell S."/>
            <person name="Glukhov E."/>
            <person name="Allen E."/>
            <person name="Gerwick W.H."/>
            <person name="Gerwick L."/>
        </authorList>
    </citation>
    <scope>NUCLEOTIDE SEQUENCE [LARGE SCALE GENOMIC DNA]</scope>
    <source>
        <strain evidence="3">JHB</strain>
    </source>
</reference>
<keyword evidence="1" id="KW-0472">Membrane</keyword>
<gene>
    <name evidence="2" type="ORF">BJP36_06960</name>
</gene>